<evidence type="ECO:0000259" key="6">
    <source>
        <dbReference type="SMART" id="SM01266"/>
    </source>
</evidence>
<dbReference type="Pfam" id="PF00132">
    <property type="entry name" value="Hexapep"/>
    <property type="match status" value="1"/>
</dbReference>
<proteinExistence type="inferred from homology"/>
<accession>A0A9D1UQH2</accession>
<dbReference type="InterPro" id="IPR001451">
    <property type="entry name" value="Hexapep"/>
</dbReference>
<dbReference type="InterPro" id="IPR011004">
    <property type="entry name" value="Trimer_LpxA-like_sf"/>
</dbReference>
<keyword evidence="2 5" id="KW-0808">Transferase</keyword>
<dbReference type="Gene3D" id="2.160.10.10">
    <property type="entry name" value="Hexapeptide repeat proteins"/>
    <property type="match status" value="1"/>
</dbReference>
<evidence type="ECO:0000313" key="8">
    <source>
        <dbReference type="Proteomes" id="UP000824189"/>
    </source>
</evidence>
<evidence type="ECO:0000256" key="2">
    <source>
        <dbReference type="ARBA" id="ARBA00022679"/>
    </source>
</evidence>
<dbReference type="PANTHER" id="PTHR43017:SF1">
    <property type="entry name" value="ACETYLTRANSFERASE YJL218W-RELATED"/>
    <property type="match status" value="1"/>
</dbReference>
<name>A0A9D1UQH2_9CORY</name>
<comment type="similarity">
    <text evidence="1 5">Belongs to the transferase hexapeptide repeat family.</text>
</comment>
<dbReference type="Proteomes" id="UP000824189">
    <property type="component" value="Unassembled WGS sequence"/>
</dbReference>
<feature type="domain" description="Maltose/galactoside acetyltransferase" evidence="6">
    <location>
        <begin position="1"/>
        <end position="52"/>
    </location>
</feature>
<sequence>MSNGQLYLSSDPEITAASIAGKSLAQRINRLDFAELDQRNELLTQLLGTFGEGSTVVPDIKVDYGFNVHLGRNVFVNFDSVFLDVCPIILGDNCQIGPRAQFLAPLHPVENHELRAAGWEYGAPITVGDNVWFGGGVTVCAGVTIGANTVVGAGSVVTKDLPAGVLAVGSPARVIREL</sequence>
<dbReference type="FunFam" id="2.160.10.10:FF:000025">
    <property type="entry name" value="Hexapeptide-repeat containing-acetyltransferase"/>
    <property type="match status" value="1"/>
</dbReference>
<dbReference type="EMBL" id="DXFZ01000065">
    <property type="protein sequence ID" value="HIW95908.1"/>
    <property type="molecule type" value="Genomic_DNA"/>
</dbReference>
<dbReference type="Pfam" id="PF12464">
    <property type="entry name" value="Mac"/>
    <property type="match status" value="1"/>
</dbReference>
<dbReference type="CDD" id="cd03357">
    <property type="entry name" value="LbH_MAT_GAT"/>
    <property type="match status" value="1"/>
</dbReference>
<dbReference type="InterPro" id="IPR039369">
    <property type="entry name" value="LacA-like"/>
</dbReference>
<dbReference type="InterPro" id="IPR024688">
    <property type="entry name" value="Mac_dom"/>
</dbReference>
<dbReference type="SMART" id="SM01266">
    <property type="entry name" value="Mac"/>
    <property type="match status" value="1"/>
</dbReference>
<evidence type="ECO:0000256" key="3">
    <source>
        <dbReference type="ARBA" id="ARBA00022737"/>
    </source>
</evidence>
<evidence type="ECO:0000256" key="4">
    <source>
        <dbReference type="ARBA" id="ARBA00023315"/>
    </source>
</evidence>
<keyword evidence="3" id="KW-0677">Repeat</keyword>
<organism evidence="7 8">
    <name type="scientific">Candidatus Corynebacterium gallistercoris</name>
    <dbReference type="NCBI Taxonomy" id="2838530"/>
    <lineage>
        <taxon>Bacteria</taxon>
        <taxon>Bacillati</taxon>
        <taxon>Actinomycetota</taxon>
        <taxon>Actinomycetes</taxon>
        <taxon>Mycobacteriales</taxon>
        <taxon>Corynebacteriaceae</taxon>
        <taxon>Corynebacterium</taxon>
    </lineage>
</organism>
<gene>
    <name evidence="7" type="ORF">H9867_05415</name>
</gene>
<keyword evidence="4 5" id="KW-0012">Acyltransferase</keyword>
<reference evidence="7" key="1">
    <citation type="journal article" date="2021" name="PeerJ">
        <title>Extensive microbial diversity within the chicken gut microbiome revealed by metagenomics and culture.</title>
        <authorList>
            <person name="Gilroy R."/>
            <person name="Ravi A."/>
            <person name="Getino M."/>
            <person name="Pursley I."/>
            <person name="Horton D.L."/>
            <person name="Alikhan N.F."/>
            <person name="Baker D."/>
            <person name="Gharbi K."/>
            <person name="Hall N."/>
            <person name="Watson M."/>
            <person name="Adriaenssens E.M."/>
            <person name="Foster-Nyarko E."/>
            <person name="Jarju S."/>
            <person name="Secka A."/>
            <person name="Antonio M."/>
            <person name="Oren A."/>
            <person name="Chaudhuri R.R."/>
            <person name="La Ragione R."/>
            <person name="Hildebrand F."/>
            <person name="Pallen M.J."/>
        </authorList>
    </citation>
    <scope>NUCLEOTIDE SEQUENCE</scope>
    <source>
        <strain evidence="7">4376</strain>
    </source>
</reference>
<dbReference type="AlphaFoldDB" id="A0A9D1UQH2"/>
<evidence type="ECO:0000256" key="5">
    <source>
        <dbReference type="RuleBase" id="RU367021"/>
    </source>
</evidence>
<dbReference type="GO" id="GO:0008870">
    <property type="term" value="F:galactoside O-acetyltransferase activity"/>
    <property type="evidence" value="ECO:0007669"/>
    <property type="project" value="TreeGrafter"/>
</dbReference>
<reference evidence="7" key="2">
    <citation type="submission" date="2021-04" db="EMBL/GenBank/DDBJ databases">
        <authorList>
            <person name="Gilroy R."/>
        </authorList>
    </citation>
    <scope>NUCLEOTIDE SEQUENCE</scope>
    <source>
        <strain evidence="7">4376</strain>
    </source>
</reference>
<protein>
    <recommendedName>
        <fullName evidence="5">Acetyltransferase</fullName>
        <ecNumber evidence="5">2.3.1.-</ecNumber>
    </recommendedName>
</protein>
<dbReference type="EC" id="2.3.1.-" evidence="5"/>
<dbReference type="SUPFAM" id="SSF51161">
    <property type="entry name" value="Trimeric LpxA-like enzymes"/>
    <property type="match status" value="1"/>
</dbReference>
<evidence type="ECO:0000313" key="7">
    <source>
        <dbReference type="EMBL" id="HIW95908.1"/>
    </source>
</evidence>
<comment type="caution">
    <text evidence="7">The sequence shown here is derived from an EMBL/GenBank/DDBJ whole genome shotgun (WGS) entry which is preliminary data.</text>
</comment>
<dbReference type="PANTHER" id="PTHR43017">
    <property type="entry name" value="GALACTOSIDE O-ACETYLTRANSFERASE"/>
    <property type="match status" value="1"/>
</dbReference>
<evidence type="ECO:0000256" key="1">
    <source>
        <dbReference type="ARBA" id="ARBA00007274"/>
    </source>
</evidence>